<dbReference type="GO" id="GO:0060335">
    <property type="term" value="P:positive regulation of type II interferon-mediated signaling pathway"/>
    <property type="evidence" value="ECO:0007669"/>
    <property type="project" value="TreeGrafter"/>
</dbReference>
<evidence type="ECO:0000259" key="7">
    <source>
        <dbReference type="PROSITE" id="PS51059"/>
    </source>
</evidence>
<evidence type="ECO:0000256" key="2">
    <source>
        <dbReference type="ARBA" id="ARBA00022676"/>
    </source>
</evidence>
<keyword evidence="5" id="KW-0539">Nucleus</keyword>
<dbReference type="OrthoDB" id="6133115at2759"/>
<sequence>MEKIQNRYLSEILQYKKGAKPPKKTGQLYQVVPRQFTRLVCDVGFQRIFSNPKDPKYGPGIYFTDSPRRALEVFQTPKEESGLIYIFQAEVLIENPVQGKRDLPVLVPKTAFLQSKPDNILDLCDSLVNVGLSPTLYVIPDSFQANPLYLFTFRQQGSGSTRI</sequence>
<keyword evidence="2" id="KW-0328">Glycosyltransferase</keyword>
<dbReference type="InterPro" id="IPR012317">
    <property type="entry name" value="Poly(ADP-ribose)pol_cat_dom"/>
</dbReference>
<dbReference type="AlphaFoldDB" id="A0A2G9QCF3"/>
<evidence type="ECO:0000313" key="8">
    <source>
        <dbReference type="EMBL" id="PIO12723.1"/>
    </source>
</evidence>
<dbReference type="GO" id="GO:0010629">
    <property type="term" value="P:negative regulation of gene expression"/>
    <property type="evidence" value="ECO:0007669"/>
    <property type="project" value="TreeGrafter"/>
</dbReference>
<dbReference type="PANTHER" id="PTHR14453:SF70">
    <property type="entry name" value="PROTEIN MONO-ADP-RIBOSYLTRANSFERASE PARP9"/>
    <property type="match status" value="1"/>
</dbReference>
<evidence type="ECO:0000256" key="3">
    <source>
        <dbReference type="ARBA" id="ARBA00022679"/>
    </source>
</evidence>
<comment type="similarity">
    <text evidence="6">Belongs to the ARTD/PARP family.</text>
</comment>
<keyword evidence="9" id="KW-1185">Reference proteome</keyword>
<evidence type="ECO:0000256" key="1">
    <source>
        <dbReference type="ARBA" id="ARBA00004123"/>
    </source>
</evidence>
<feature type="domain" description="PARP catalytic" evidence="7">
    <location>
        <begin position="1"/>
        <end position="163"/>
    </location>
</feature>
<organism evidence="8 9">
    <name type="scientific">Aquarana catesbeiana</name>
    <name type="common">American bullfrog</name>
    <name type="synonym">Rana catesbeiana</name>
    <dbReference type="NCBI Taxonomy" id="8400"/>
    <lineage>
        <taxon>Eukaryota</taxon>
        <taxon>Metazoa</taxon>
        <taxon>Chordata</taxon>
        <taxon>Craniata</taxon>
        <taxon>Vertebrata</taxon>
        <taxon>Euteleostomi</taxon>
        <taxon>Amphibia</taxon>
        <taxon>Batrachia</taxon>
        <taxon>Anura</taxon>
        <taxon>Neobatrachia</taxon>
        <taxon>Ranoidea</taxon>
        <taxon>Ranidae</taxon>
        <taxon>Aquarana</taxon>
    </lineage>
</organism>
<evidence type="ECO:0000256" key="5">
    <source>
        <dbReference type="ARBA" id="ARBA00023242"/>
    </source>
</evidence>
<dbReference type="PROSITE" id="PS51059">
    <property type="entry name" value="PARP_CATALYTIC"/>
    <property type="match status" value="1"/>
</dbReference>
<dbReference type="GO" id="GO:0005634">
    <property type="term" value="C:nucleus"/>
    <property type="evidence" value="ECO:0007669"/>
    <property type="project" value="UniProtKB-SubCell"/>
</dbReference>
<protein>
    <recommendedName>
        <fullName evidence="7">PARP catalytic domain-containing protein</fullName>
    </recommendedName>
</protein>
<evidence type="ECO:0000313" key="9">
    <source>
        <dbReference type="Proteomes" id="UP000228934"/>
    </source>
</evidence>
<gene>
    <name evidence="8" type="ORF">AB205_0105580</name>
</gene>
<dbReference type="GO" id="GO:0005737">
    <property type="term" value="C:cytoplasm"/>
    <property type="evidence" value="ECO:0007669"/>
    <property type="project" value="TreeGrafter"/>
</dbReference>
<dbReference type="Proteomes" id="UP000228934">
    <property type="component" value="Unassembled WGS sequence"/>
</dbReference>
<evidence type="ECO:0000256" key="4">
    <source>
        <dbReference type="ARBA" id="ARBA00023027"/>
    </source>
</evidence>
<dbReference type="GO" id="GO:0044389">
    <property type="term" value="F:ubiquitin-like protein ligase binding"/>
    <property type="evidence" value="ECO:0007669"/>
    <property type="project" value="TreeGrafter"/>
</dbReference>
<accession>A0A2G9QCF3</accession>
<dbReference type="Gene3D" id="3.90.228.10">
    <property type="match status" value="1"/>
</dbReference>
<comment type="subcellular location">
    <subcellularLocation>
        <location evidence="1">Nucleus</location>
    </subcellularLocation>
</comment>
<keyword evidence="4" id="KW-0520">NAD</keyword>
<dbReference type="GO" id="GO:0003950">
    <property type="term" value="F:NAD+ poly-ADP-ribosyltransferase activity"/>
    <property type="evidence" value="ECO:0007669"/>
    <property type="project" value="InterPro"/>
</dbReference>
<keyword evidence="3" id="KW-0808">Transferase</keyword>
<dbReference type="GO" id="GO:0070212">
    <property type="term" value="P:protein poly-ADP-ribosylation"/>
    <property type="evidence" value="ECO:0007669"/>
    <property type="project" value="TreeGrafter"/>
</dbReference>
<dbReference type="GO" id="GO:0003714">
    <property type="term" value="F:transcription corepressor activity"/>
    <property type="evidence" value="ECO:0007669"/>
    <property type="project" value="TreeGrafter"/>
</dbReference>
<dbReference type="EMBL" id="KZ060160">
    <property type="protein sequence ID" value="PIO12723.1"/>
    <property type="molecule type" value="Genomic_DNA"/>
</dbReference>
<reference evidence="9" key="1">
    <citation type="journal article" date="2017" name="Nat. Commun.">
        <title>The North American bullfrog draft genome provides insight into hormonal regulation of long noncoding RNA.</title>
        <authorList>
            <person name="Hammond S.A."/>
            <person name="Warren R.L."/>
            <person name="Vandervalk B.P."/>
            <person name="Kucuk E."/>
            <person name="Khan H."/>
            <person name="Gibb E.A."/>
            <person name="Pandoh P."/>
            <person name="Kirk H."/>
            <person name="Zhao Y."/>
            <person name="Jones M."/>
            <person name="Mungall A.J."/>
            <person name="Coope R."/>
            <person name="Pleasance S."/>
            <person name="Moore R.A."/>
            <person name="Holt R.A."/>
            <person name="Round J.M."/>
            <person name="Ohora S."/>
            <person name="Walle B.V."/>
            <person name="Veldhoen N."/>
            <person name="Helbing C.C."/>
            <person name="Birol I."/>
        </authorList>
    </citation>
    <scope>NUCLEOTIDE SEQUENCE [LARGE SCALE GENOMIC DNA]</scope>
</reference>
<evidence type="ECO:0000256" key="6">
    <source>
        <dbReference type="ARBA" id="ARBA00024347"/>
    </source>
</evidence>
<dbReference type="InterPro" id="IPR052056">
    <property type="entry name" value="Mono-ARTD/PARP"/>
</dbReference>
<dbReference type="SUPFAM" id="SSF56399">
    <property type="entry name" value="ADP-ribosylation"/>
    <property type="match status" value="1"/>
</dbReference>
<dbReference type="GO" id="GO:1990404">
    <property type="term" value="F:NAD+-protein mono-ADP-ribosyltransferase activity"/>
    <property type="evidence" value="ECO:0007669"/>
    <property type="project" value="TreeGrafter"/>
</dbReference>
<dbReference type="PANTHER" id="PTHR14453">
    <property type="entry name" value="PARP/ZINC FINGER CCCH TYPE DOMAIN CONTAINING PROTEIN"/>
    <property type="match status" value="1"/>
</dbReference>
<name>A0A2G9QCF3_AQUCT</name>
<proteinExistence type="inferred from homology"/>